<dbReference type="Gene3D" id="2.60.120.290">
    <property type="entry name" value="Spermadhesin, CUB domain"/>
    <property type="match status" value="9"/>
</dbReference>
<dbReference type="CDD" id="cd00041">
    <property type="entry name" value="CUB"/>
    <property type="match status" value="5"/>
</dbReference>
<name>A0A4C1SZ61_EUMVA</name>
<dbReference type="InterPro" id="IPR000859">
    <property type="entry name" value="CUB_dom"/>
</dbReference>
<feature type="domain" description="CUB" evidence="4">
    <location>
        <begin position="125"/>
        <end position="292"/>
    </location>
</feature>
<dbReference type="PROSITE" id="PS01180">
    <property type="entry name" value="CUB"/>
    <property type="match status" value="6"/>
</dbReference>
<keyword evidence="1" id="KW-0677">Repeat</keyword>
<dbReference type="SMART" id="SM00042">
    <property type="entry name" value="CUB"/>
    <property type="match status" value="6"/>
</dbReference>
<accession>A0A4C1SZ61</accession>
<comment type="caution">
    <text evidence="5">The sequence shown here is derived from an EMBL/GenBank/DDBJ whole genome shotgun (WGS) entry which is preliminary data.</text>
</comment>
<comment type="caution">
    <text evidence="3">Lacks conserved residue(s) required for the propagation of feature annotation.</text>
</comment>
<evidence type="ECO:0000313" key="5">
    <source>
        <dbReference type="EMBL" id="GBP07543.1"/>
    </source>
</evidence>
<organism evidence="5 6">
    <name type="scientific">Eumeta variegata</name>
    <name type="common">Bagworm moth</name>
    <name type="synonym">Eumeta japonica</name>
    <dbReference type="NCBI Taxonomy" id="151549"/>
    <lineage>
        <taxon>Eukaryota</taxon>
        <taxon>Metazoa</taxon>
        <taxon>Ecdysozoa</taxon>
        <taxon>Arthropoda</taxon>
        <taxon>Hexapoda</taxon>
        <taxon>Insecta</taxon>
        <taxon>Pterygota</taxon>
        <taxon>Neoptera</taxon>
        <taxon>Endopterygota</taxon>
        <taxon>Lepidoptera</taxon>
        <taxon>Glossata</taxon>
        <taxon>Ditrysia</taxon>
        <taxon>Tineoidea</taxon>
        <taxon>Psychidae</taxon>
        <taxon>Oiketicinae</taxon>
        <taxon>Eumeta</taxon>
    </lineage>
</organism>
<sequence>MTCGGTITVQNDGLLSNDDMPTHFNGNCSWTIVAKQLDQKISLTITHLSLLGNNSIETNRHCPSSFLRVRDGNDESASLINEFCGHKVPPMIVSRGNTITVELGSYSGPIVGKFSAHYSALSTACGGSLTSEEGSIASPNYPDSYPTTSSCEWIVSTSPGVFCGDDRPLNTTVASQLFIKFRDGEGTGRGFIAHYGFIHVHCEWAVKARPGRTLNVRILDFNITNGNNDCQNHLTLRNGESIESPLLGQGKFCGYSHEDRVSTLKSSSNALYIVYHLVRSQYQAFSLHYEEQGVECGLTSELDSNNPWEVINSPNYPSIPTPFSECEWKFSAPPGEILKIDFIDRFDLARKEDCDDEFVEIRDGASKISPLKGLFCREKPSTVKTSGNYVYIKYVTQLAEPRNGFRANISIDVCGHIRADKGEITSPAVEREAKLREVVSKRGLPLVNQLCVEYHARNYKNNTSLKLLASTTDQLCGDILSNYESVFASPNYPNGYSANQECTWDIIAEKGNRIMLNFIEFLDCHWIVSAPQGKVIQVDFTNFHIAPCRNVNQTALGISKCDCDFVEIRDGINPNSLLIGTYCGHDRPPTLSSSRNLVGIRLSTDGEIGSSGFTISFSIRDSPCGRNNYEVTGNSQIIKSPGYDGGAIPRGLHCSYYLSQQDNPFIHLRINNMDLQNGSLFNVCDKDVLIVTENMHSENTTLGTDLILRSDNNEFFDTNYAYYDILLHAPQQIVLCGIRKSVDIYLTGNSKINLITAPESEKSHRGVEMEISSISGCSRNYTEPQGRIQVTQTESNSEKCSILISVPENITISLYFIYVTMPWDGTSNLQIFDGDTTTATLLTTISESNSDIAVFSTGSKVLIWKNGTYSGWGIGFDMNYYTSDKGRGCGGRLHNIVGNVASPLYPNTYRHVGTCEWELETPAVTRLRLQFKVFDLGASCEQNYVQLVDRGGNVFSTYCAETPAIYTSSDNYVKIVFTTTMNNAGSGWTAQFLGVTL</sequence>
<feature type="domain" description="CUB" evidence="4">
    <location>
        <begin position="889"/>
        <end position="995"/>
    </location>
</feature>
<dbReference type="Proteomes" id="UP000299102">
    <property type="component" value="Unassembled WGS sequence"/>
</dbReference>
<keyword evidence="6" id="KW-1185">Reference proteome</keyword>
<dbReference type="InterPro" id="IPR035914">
    <property type="entry name" value="Sperma_CUB_dom_sf"/>
</dbReference>
<evidence type="ECO:0000256" key="3">
    <source>
        <dbReference type="PROSITE-ProRule" id="PRU00059"/>
    </source>
</evidence>
<keyword evidence="2" id="KW-1015">Disulfide bond</keyword>
<feature type="domain" description="CUB" evidence="4">
    <location>
        <begin position="624"/>
        <end position="774"/>
    </location>
</feature>
<gene>
    <name evidence="5" type="primary">CUBN</name>
    <name evidence="5" type="ORF">EVAR_4880_1</name>
</gene>
<feature type="domain" description="CUB" evidence="4">
    <location>
        <begin position="476"/>
        <end position="620"/>
    </location>
</feature>
<evidence type="ECO:0000256" key="2">
    <source>
        <dbReference type="ARBA" id="ARBA00023157"/>
    </source>
</evidence>
<reference evidence="5 6" key="1">
    <citation type="journal article" date="2019" name="Commun. Biol.">
        <title>The bagworm genome reveals a unique fibroin gene that provides high tensile strength.</title>
        <authorList>
            <person name="Kono N."/>
            <person name="Nakamura H."/>
            <person name="Ohtoshi R."/>
            <person name="Tomita M."/>
            <person name="Numata K."/>
            <person name="Arakawa K."/>
        </authorList>
    </citation>
    <scope>NUCLEOTIDE SEQUENCE [LARGE SCALE GENOMIC DNA]</scope>
</reference>
<evidence type="ECO:0000256" key="1">
    <source>
        <dbReference type="ARBA" id="ARBA00022737"/>
    </source>
</evidence>
<dbReference type="Pfam" id="PF00431">
    <property type="entry name" value="CUB"/>
    <property type="match status" value="8"/>
</dbReference>
<dbReference type="EMBL" id="BGZK01000026">
    <property type="protein sequence ID" value="GBP07543.1"/>
    <property type="molecule type" value="Genomic_DNA"/>
</dbReference>
<protein>
    <submittedName>
        <fullName evidence="5">Cubilin</fullName>
    </submittedName>
</protein>
<evidence type="ECO:0000259" key="4">
    <source>
        <dbReference type="PROSITE" id="PS01180"/>
    </source>
</evidence>
<dbReference type="STRING" id="151549.A0A4C1SZ61"/>
<evidence type="ECO:0000313" key="6">
    <source>
        <dbReference type="Proteomes" id="UP000299102"/>
    </source>
</evidence>
<feature type="domain" description="CUB" evidence="4">
    <location>
        <begin position="296"/>
        <end position="412"/>
    </location>
</feature>
<dbReference type="AlphaFoldDB" id="A0A4C1SZ61"/>
<dbReference type="SUPFAM" id="SSF49854">
    <property type="entry name" value="Spermadhesin, CUB domain"/>
    <property type="match status" value="9"/>
</dbReference>
<dbReference type="PANTHER" id="PTHR24251">
    <property type="entry name" value="OVOCHYMASE-RELATED"/>
    <property type="match status" value="1"/>
</dbReference>
<proteinExistence type="predicted"/>
<feature type="domain" description="CUB" evidence="4">
    <location>
        <begin position="3"/>
        <end position="121"/>
    </location>
</feature>
<dbReference type="OrthoDB" id="10009301at2759"/>